<evidence type="ECO:0000313" key="19">
    <source>
        <dbReference type="Proteomes" id="UP000695022"/>
    </source>
</evidence>
<evidence type="ECO:0000256" key="5">
    <source>
        <dbReference type="ARBA" id="ARBA00022670"/>
    </source>
</evidence>
<evidence type="ECO:0000256" key="14">
    <source>
        <dbReference type="ARBA" id="ARBA00044961"/>
    </source>
</evidence>
<organism evidence="19 20">
    <name type="scientific">Priapulus caudatus</name>
    <name type="common">Priapulid worm</name>
    <dbReference type="NCBI Taxonomy" id="37621"/>
    <lineage>
        <taxon>Eukaryota</taxon>
        <taxon>Metazoa</taxon>
        <taxon>Ecdysozoa</taxon>
        <taxon>Scalidophora</taxon>
        <taxon>Priapulida</taxon>
        <taxon>Priapulimorpha</taxon>
        <taxon>Priapulimorphida</taxon>
        <taxon>Priapulidae</taxon>
        <taxon>Priapulus</taxon>
    </lineage>
</organism>
<dbReference type="GeneID" id="106808780"/>
<evidence type="ECO:0000256" key="13">
    <source>
        <dbReference type="ARBA" id="ARBA00023900"/>
    </source>
</evidence>
<feature type="domain" description="EGF-like" evidence="17 18">
    <location>
        <begin position="38"/>
        <end position="49"/>
    </location>
</feature>
<reference evidence="20" key="1">
    <citation type="submission" date="2025-08" db="UniProtKB">
        <authorList>
            <consortium name="RefSeq"/>
        </authorList>
    </citation>
    <scope>IDENTIFICATION</scope>
</reference>
<dbReference type="Gene3D" id="2.60.120.260">
    <property type="entry name" value="Galactose-binding domain-like"/>
    <property type="match status" value="1"/>
</dbReference>
<comment type="subunit">
    <text evidence="14">Oligomer of disulfide-linked homodimers.</text>
</comment>
<accession>A0ABM1E4J6</accession>
<name>A0ABM1E4J6_PRICU</name>
<evidence type="ECO:0000256" key="2">
    <source>
        <dbReference type="ARBA" id="ARBA00022473"/>
    </source>
</evidence>
<evidence type="ECO:0000256" key="15">
    <source>
        <dbReference type="ARBA" id="ARBA00046064"/>
    </source>
</evidence>
<dbReference type="RefSeq" id="XP_014667117.1">
    <property type="nucleotide sequence ID" value="XM_014811631.1"/>
</dbReference>
<keyword evidence="4" id="KW-0272">Extracellular matrix</keyword>
<keyword evidence="6" id="KW-0479">Metal-binding</keyword>
<evidence type="ECO:0000256" key="10">
    <source>
        <dbReference type="ARBA" id="ARBA00022837"/>
    </source>
</evidence>
<feature type="region of interest" description="Disordered" evidence="16">
    <location>
        <begin position="58"/>
        <end position="110"/>
    </location>
</feature>
<dbReference type="PANTHER" id="PTHR11841:SF1">
    <property type="entry name" value="REELIN"/>
    <property type="match status" value="1"/>
</dbReference>
<evidence type="ECO:0000256" key="7">
    <source>
        <dbReference type="ARBA" id="ARBA00022801"/>
    </source>
</evidence>
<evidence type="ECO:0000256" key="4">
    <source>
        <dbReference type="ARBA" id="ARBA00022530"/>
    </source>
</evidence>
<evidence type="ECO:0000256" key="3">
    <source>
        <dbReference type="ARBA" id="ARBA00022525"/>
    </source>
</evidence>
<evidence type="ECO:0000256" key="12">
    <source>
        <dbReference type="ARBA" id="ARBA00023773"/>
    </source>
</evidence>
<evidence type="ECO:0000259" key="18">
    <source>
        <dbReference type="PROSITE" id="PS01186"/>
    </source>
</evidence>
<dbReference type="InterPro" id="IPR000742">
    <property type="entry name" value="EGF"/>
</dbReference>
<evidence type="ECO:0000256" key="6">
    <source>
        <dbReference type="ARBA" id="ARBA00022723"/>
    </source>
</evidence>
<comment type="function">
    <text evidence="15">Extracellular matrix serine protease secreted by pioneer neurons that plays a role in layering of neurons in the cerebral cortex and cerebellum by coordinating cell positioning during neurodevelopment. Regulates microtubule function in neurons and neuronal migration. Binding to the extracellular domains of lipoprotein receptors VLDLR and LRP8/APOER2 induces tyrosine phosphorylation of DAB1 and modulation of TAU phosphorylation. Affects migration of sympathetic preganglionic neurons in the spinal cord, where it seems to act as a barrier to neuronal migration. Enzymatic activity is important for the modulation of cell adhesion.</text>
</comment>
<evidence type="ECO:0000256" key="16">
    <source>
        <dbReference type="SAM" id="MobiDB-lite"/>
    </source>
</evidence>
<keyword evidence="2" id="KW-0217">Developmental protein</keyword>
<dbReference type="PROSITE" id="PS01186">
    <property type="entry name" value="EGF_2"/>
    <property type="match status" value="1"/>
</dbReference>
<evidence type="ECO:0000256" key="1">
    <source>
        <dbReference type="ARBA" id="ARBA00004498"/>
    </source>
</evidence>
<dbReference type="PROSITE" id="PS00022">
    <property type="entry name" value="EGF_1"/>
    <property type="match status" value="1"/>
</dbReference>
<gene>
    <name evidence="20" type="primary">LOC106808780</name>
</gene>
<dbReference type="Pfam" id="PF23106">
    <property type="entry name" value="EGF_Teneurin"/>
    <property type="match status" value="1"/>
</dbReference>
<evidence type="ECO:0000256" key="8">
    <source>
        <dbReference type="ARBA" id="ARBA00022825"/>
    </source>
</evidence>
<evidence type="ECO:0000259" key="17">
    <source>
        <dbReference type="PROSITE" id="PS00022"/>
    </source>
</evidence>
<protein>
    <recommendedName>
        <fullName evidence="13">Reelin</fullName>
    </recommendedName>
</protein>
<dbReference type="CDD" id="cd00054">
    <property type="entry name" value="EGF_CA"/>
    <property type="match status" value="1"/>
</dbReference>
<keyword evidence="5" id="KW-0645">Protease</keyword>
<comment type="subcellular location">
    <subcellularLocation>
        <location evidence="1">Secreted</location>
        <location evidence="1">Extracellular space</location>
        <location evidence="1">Extracellular matrix</location>
    </subcellularLocation>
</comment>
<keyword evidence="3" id="KW-0964">Secreted</keyword>
<keyword evidence="7" id="KW-0378">Hydrolase</keyword>
<proteinExistence type="inferred from homology"/>
<dbReference type="PANTHER" id="PTHR11841">
    <property type="entry name" value="REELIN"/>
    <property type="match status" value="1"/>
</dbReference>
<keyword evidence="8" id="KW-0720">Serine protease</keyword>
<keyword evidence="11" id="KW-0130">Cell adhesion</keyword>
<evidence type="ECO:0000313" key="20">
    <source>
        <dbReference type="RefSeq" id="XP_014667117.1"/>
    </source>
</evidence>
<sequence>MQFPSRKFRTTWAVKDVYIGRTCPDMCANHGVCHRSVCLCDTGYTGANCTTRVQLKPATTPAPMPDSTHPPSKTLDPGIRPAATPPPTRRYSDLPPTSEIPEDINAGEAPDTGEQELWFPDGEMLPDEDYEQLTFEPDLEDFEPVPEAIQDDQVCVATYM</sequence>
<dbReference type="SUPFAM" id="SSF57196">
    <property type="entry name" value="EGF/Laminin"/>
    <property type="match status" value="1"/>
</dbReference>
<comment type="similarity">
    <text evidence="12">Belongs to the reelin family.</text>
</comment>
<keyword evidence="19" id="KW-1185">Reference proteome</keyword>
<dbReference type="InterPro" id="IPR034968">
    <property type="entry name" value="Reelin"/>
</dbReference>
<evidence type="ECO:0000256" key="11">
    <source>
        <dbReference type="ARBA" id="ARBA00022889"/>
    </source>
</evidence>
<keyword evidence="9" id="KW-0862">Zinc</keyword>
<evidence type="ECO:0000256" key="9">
    <source>
        <dbReference type="ARBA" id="ARBA00022833"/>
    </source>
</evidence>
<keyword evidence="10" id="KW-0106">Calcium</keyword>
<dbReference type="Proteomes" id="UP000695022">
    <property type="component" value="Unplaced"/>
</dbReference>